<evidence type="ECO:0000256" key="2">
    <source>
        <dbReference type="ARBA" id="ARBA00022528"/>
    </source>
</evidence>
<dbReference type="EMBL" id="JAGTXO010000023">
    <property type="protein sequence ID" value="KAG8461843.1"/>
    <property type="molecule type" value="Genomic_DNA"/>
</dbReference>
<dbReference type="SUPFAM" id="SSF103511">
    <property type="entry name" value="Chlorophyll a-b binding protein"/>
    <property type="match status" value="1"/>
</dbReference>
<dbReference type="GO" id="GO:0009507">
    <property type="term" value="C:chloroplast"/>
    <property type="evidence" value="ECO:0007669"/>
    <property type="project" value="UniProtKB-SubCell"/>
</dbReference>
<name>A0A8J6CBU4_DIALT</name>
<dbReference type="OMA" id="HAMFGWV"/>
<protein>
    <submittedName>
        <fullName evidence="5">Uncharacterized protein</fullName>
    </submittedName>
</protein>
<accession>A0A8J6CBU4</accession>
<dbReference type="Pfam" id="PF00504">
    <property type="entry name" value="Chloroa_b-bind"/>
    <property type="match status" value="1"/>
</dbReference>
<keyword evidence="3" id="KW-0934">Plastid</keyword>
<comment type="subcellular location">
    <subcellularLocation>
        <location evidence="1">Plastid</location>
        <location evidence="1">Chloroplast</location>
    </subcellularLocation>
</comment>
<dbReference type="Proteomes" id="UP000751190">
    <property type="component" value="Unassembled WGS sequence"/>
</dbReference>
<evidence type="ECO:0000313" key="5">
    <source>
        <dbReference type="EMBL" id="KAG8461843.1"/>
    </source>
</evidence>
<comment type="caution">
    <text evidence="5">The sequence shown here is derived from an EMBL/GenBank/DDBJ whole genome shotgun (WGS) entry which is preliminary data.</text>
</comment>
<evidence type="ECO:0000256" key="1">
    <source>
        <dbReference type="ARBA" id="ARBA00004229"/>
    </source>
</evidence>
<organism evidence="5 6">
    <name type="scientific">Diacronema lutheri</name>
    <name type="common">Unicellular marine alga</name>
    <name type="synonym">Monochrysis lutheri</name>
    <dbReference type="NCBI Taxonomy" id="2081491"/>
    <lineage>
        <taxon>Eukaryota</taxon>
        <taxon>Haptista</taxon>
        <taxon>Haptophyta</taxon>
        <taxon>Pavlovophyceae</taxon>
        <taxon>Pavlovales</taxon>
        <taxon>Pavlovaceae</taxon>
        <taxon>Diacronema</taxon>
    </lineage>
</organism>
<reference evidence="5" key="1">
    <citation type="submission" date="2021-05" db="EMBL/GenBank/DDBJ databases">
        <title>The genome of the haptophyte Pavlova lutheri (Diacronema luteri, Pavlovales) - a model for lipid biosynthesis in eukaryotic algae.</title>
        <authorList>
            <person name="Hulatt C.J."/>
            <person name="Posewitz M.C."/>
        </authorList>
    </citation>
    <scope>NUCLEOTIDE SEQUENCE</scope>
    <source>
        <strain evidence="5">NIVA-4/92</strain>
    </source>
</reference>
<feature type="signal peptide" evidence="4">
    <location>
        <begin position="1"/>
        <end position="17"/>
    </location>
</feature>
<dbReference type="OrthoDB" id="765963at2759"/>
<sequence>MKVLALATLAFAGHAAAYAPAARTALRGAKASAVSARAAPRAASVFEGAMANFEKDFPEFSKRGFGPTTKAERWNGRHAMFGWVVILATGYAQSHNLIPNFDAPLDLSAWGPLARQGDYSSITNGRAIILIAHVHALFVSLASSLSPFGFQDSLTLNMKAAERDEAAYGLFVPIPGQAGLTAAAEMMNGRLAMLGLIAAVGASLATGQPLLEVVNTGLGGLLLK</sequence>
<evidence type="ECO:0000256" key="4">
    <source>
        <dbReference type="SAM" id="SignalP"/>
    </source>
</evidence>
<gene>
    <name evidence="5" type="ORF">KFE25_013862</name>
</gene>
<dbReference type="InterPro" id="IPR022796">
    <property type="entry name" value="Chloroa_b-bind"/>
</dbReference>
<keyword evidence="2" id="KW-0150">Chloroplast</keyword>
<dbReference type="Gene3D" id="1.10.3460.10">
    <property type="entry name" value="Chlorophyll a/b binding protein domain"/>
    <property type="match status" value="1"/>
</dbReference>
<keyword evidence="6" id="KW-1185">Reference proteome</keyword>
<evidence type="ECO:0000313" key="6">
    <source>
        <dbReference type="Proteomes" id="UP000751190"/>
    </source>
</evidence>
<keyword evidence="4" id="KW-0732">Signal</keyword>
<dbReference type="AlphaFoldDB" id="A0A8J6CBU4"/>
<proteinExistence type="predicted"/>
<evidence type="ECO:0000256" key="3">
    <source>
        <dbReference type="ARBA" id="ARBA00022640"/>
    </source>
</evidence>
<feature type="chain" id="PRO_5035302220" evidence="4">
    <location>
        <begin position="18"/>
        <end position="224"/>
    </location>
</feature>